<feature type="coiled-coil region" evidence="3">
    <location>
        <begin position="436"/>
        <end position="806"/>
    </location>
</feature>
<dbReference type="Proteomes" id="UP000574691">
    <property type="component" value="Unassembled WGS sequence"/>
</dbReference>
<feature type="coiled-coil region" evidence="3">
    <location>
        <begin position="1635"/>
        <end position="1669"/>
    </location>
</feature>
<dbReference type="PANTHER" id="PTHR45973:SF36">
    <property type="entry name" value="CENTRIOLIN"/>
    <property type="match status" value="1"/>
</dbReference>
<dbReference type="PANTHER" id="PTHR45973">
    <property type="entry name" value="PROTEIN PHOSPHATASE 1 REGULATORY SUBUNIT SDS22-RELATED"/>
    <property type="match status" value="1"/>
</dbReference>
<dbReference type="FunFam" id="3.80.10.10:FF:000314">
    <property type="entry name" value="centriolin isoform X4"/>
    <property type="match status" value="1"/>
</dbReference>
<feature type="region of interest" description="Disordered" evidence="4">
    <location>
        <begin position="1"/>
        <end position="54"/>
    </location>
</feature>
<feature type="coiled-coil region" evidence="3">
    <location>
        <begin position="1428"/>
        <end position="1609"/>
    </location>
</feature>
<accession>A0A7K4SYL2</accession>
<feature type="non-terminal residue" evidence="5">
    <location>
        <position position="1"/>
    </location>
</feature>
<comment type="caution">
    <text evidence="5">The sequence shown here is derived from an EMBL/GenBank/DDBJ whole genome shotgun (WGS) entry which is preliminary data.</text>
</comment>
<evidence type="ECO:0000256" key="4">
    <source>
        <dbReference type="SAM" id="MobiDB-lite"/>
    </source>
</evidence>
<evidence type="ECO:0000313" key="5">
    <source>
        <dbReference type="EMBL" id="NWQ90796.1"/>
    </source>
</evidence>
<dbReference type="Pfam" id="PF14580">
    <property type="entry name" value="LRR_9"/>
    <property type="match status" value="1"/>
</dbReference>
<feature type="region of interest" description="Disordered" evidence="4">
    <location>
        <begin position="1212"/>
        <end position="1238"/>
    </location>
</feature>
<organism evidence="5 6">
    <name type="scientific">Burhinus bistriatus</name>
    <dbReference type="NCBI Taxonomy" id="240201"/>
    <lineage>
        <taxon>Eukaryota</taxon>
        <taxon>Metazoa</taxon>
        <taxon>Chordata</taxon>
        <taxon>Craniata</taxon>
        <taxon>Vertebrata</taxon>
        <taxon>Euteleostomi</taxon>
        <taxon>Archelosauria</taxon>
        <taxon>Archosauria</taxon>
        <taxon>Dinosauria</taxon>
        <taxon>Saurischia</taxon>
        <taxon>Theropoda</taxon>
        <taxon>Coelurosauria</taxon>
        <taxon>Aves</taxon>
        <taxon>Neognathae</taxon>
        <taxon>Neoaves</taxon>
        <taxon>Charadriiformes</taxon>
        <taxon>Burhinidae</taxon>
        <taxon>Burhinus</taxon>
    </lineage>
</organism>
<feature type="coiled-coil region" evidence="3">
    <location>
        <begin position="844"/>
        <end position="968"/>
    </location>
</feature>
<dbReference type="SMART" id="SM00365">
    <property type="entry name" value="LRR_SD22"/>
    <property type="match status" value="4"/>
</dbReference>
<keyword evidence="6" id="KW-1185">Reference proteome</keyword>
<gene>
    <name evidence="5" type="primary">Cntrl</name>
    <name evidence="5" type="ORF">BURBIS_R13096</name>
</gene>
<sequence length="2327" mass="268436">MKKGSGRKALCRKTQMSASRTPSPVSPVSSNSRSPSPLSQQTPASACKGTEWRHQQPDITAENVEAAFEYKFYKDENAVSAGVRYITEPLIKGLSKQENLACISSLNLSSPKDGDKKFKYIENLEKCSKLETLNLSNNQIEKIEKLDKLMKLRELNLSCNKISKIEGVEHMQNLQKLNLAGNEIEHIPVWVGKKLRSLRILNLKQNKVSSLHDIAKLKPLQDLTSLFLADNPVVSLPHYRLYAIFHLRALENLDGQPVTNHDRQEALERFNLEEVEKLERELENTVKEMENLKLNQSKVLEQLRHQDEVNKSLKEKTLQQKQSYEDLQRDLGTKNELLKQKTTELTRACQKQYELEQELAFYKIDAKFEPLNYFPSEDIELDNVPGESPYIGKARYKRNMFIREGYIAHKAQQMEIGKMQLDEDDFYRKPQMKLQLQTLDELLQGKEKKIHSAQRRLEELQSAIGDAEQQVLKVTAELQQLEDALAQKKILQANKEGLEQQLSEKIQILHQLRKEALELEKQMEKQKREIGKKQKELEDLQSSLASVNPEDPRHAHMKAQKASKEQQFDVMNKHYKQLESRLDEMLSRIAKETEEIKDLEQQLTDGQIATNEALKRDLESIIIGLQEYLESVKCQAKQANDECKELQKDKESLLQRLADLEEERNNLEIVAMDAENMRQEITMLEGALQEQREINESLRDAQGDISAYEAELEAQLRDRDTEASQQKEELERLKQLSQMELSALQAELEKERQALENALTKAQLAEEKEQQNHKLLSQFKQLQGDNNLLKQQLKDLQNQLNHAVGSLIHPEEVLARINELKQKLQTGVGEIKCQNSADALGKSLANLQKEFNDILADAQREKEKARVRERQLQEETVSQQEKLEEVQEKYRQARMKTTKARVKAENRQNKNKVHRLENEIQHLHEKIKSMEEIQGLADQQLQEADEEKETILAQLEDLEKRKKVEDARAQMQFVSLDKELKELKRAIITSDKLAATELSTAKNQLKALHGTVLRINQERAEEIEEAEEVCAKAARAARDLARAEAEIELLQQLLKEKEEQFQHEIEKAGEKTVASNSQKFEIDKLNEVMGQQKAEIDRLRWLLDNIGTGNKDEIDNLQDEIAALKNVLSYQNDYITSIADPLKRRGYWYYMPSSQASTPASRSTKDSGVCLLCSGTSPHRKECGQDRQCRKGDLPSQGGCWVYSPVRNRLYKTNSGKGKRAKEDSEGNEETCVPQDPPFVPPPGTVIYTVLPDGAPVPQGTVVYGPPPASASGGSVAPGSVIYGPPPVGAPVVFGPLPPNFTVPLIPVGVLHCNVPEHHDLESEVSRLEDTVYYLKSRKYKDKWSEAAKHKCKKEVEKLHQNIEELLHEREELEHEVAELRRAAQKHNKHKDFIEGYTDNLIAEMQLEKSLKHHEDIADEIECIEKTLLKRRAELREADRLLSEAEVELESTRGKTKDTIQKYNHAKQHLSRTETEAKELERRAQEMAIKLVKADQQLRLLQADTRDLEQHKREQESILKEVNKMVAARDSEFQSLSQKIEMLTESLQKLQGDIQVAEGNEEHHLQILREAENLLQGKKTELERLKDQITAQQQELLFVEQQLNQRKEELHVLQECISQKKGDLKQALQDGETEANEKLRQIREIKLLLEELNVERKELDVQINEKRAQLLIIKKDIGKEEENLQGILGQTTRHKIELKHVLEMLELENNELQGLKLQHDQKVNELEKIQAAILEEKLKLESIQRLFQCQQGEVDWQEQLLKKDRQENEHLVSQMRTLQNNIESLKKEKEKLEDDCQSLEKKLSQTRSDLTATEGSSRTALSNVEKMELDVKNLQQEVHLLNKQKKSLNGDIIVAQKDIQEKKEELETLKGELNYSRQELQLAEQDLKKNTRRQDELLREQATLKEDILEYLRKRKDCQERQKKKETQLQQLQKAIEEKETELAKQEAILHRLKQNSEREGKKLEECTAKVKDQKILLEKELIDQQKKLEQAIAKVRLAEENISKLEKEESRCAALEETVRKSKHQLSEKELQLQQKNREIQSLQKELEVSNSELNSLQNQIASERNKAEKQILSLKEAMKMQRMQLERKLHEQKHENNCLQSNKATAEQVAHTNHERAKRLRKDLGQTQQDCLDLQSQVKTQDDLERRQREMEKAATLLKLEVEDEIRIGFKSSSSSSLEPLEDLEASSEAKGSLQRESDNLEETGAFAAADRRLFSLEEKLDFSKVFLMDEQWRGEALREKLQHHEDRLKARLRQCMSKQAEVLIRGKQQTEGTLHSLKRQVDALDDLVSSTSSDSLFLAQSSSLVSLHETLNLTKTQVMLYCAQ</sequence>
<feature type="coiled-coil region" evidence="3">
    <location>
        <begin position="1016"/>
        <end position="1067"/>
    </location>
</feature>
<reference evidence="5 6" key="1">
    <citation type="submission" date="2019-09" db="EMBL/GenBank/DDBJ databases">
        <title>Bird 10,000 Genomes (B10K) Project - Family phase.</title>
        <authorList>
            <person name="Zhang G."/>
        </authorList>
    </citation>
    <scope>NUCLEOTIDE SEQUENCE [LARGE SCALE GENOMIC DNA]</scope>
    <source>
        <strain evidence="5">B10K-DU-001-64</strain>
        <tissue evidence="5">Muscle</tissue>
    </source>
</reference>
<evidence type="ECO:0000256" key="2">
    <source>
        <dbReference type="ARBA" id="ARBA00022737"/>
    </source>
</evidence>
<proteinExistence type="predicted"/>
<dbReference type="InterPro" id="IPR001611">
    <property type="entry name" value="Leu-rich_rpt"/>
</dbReference>
<keyword evidence="1" id="KW-0433">Leucine-rich repeat</keyword>
<dbReference type="InterPro" id="IPR050576">
    <property type="entry name" value="Cilia_flagella_integrity"/>
</dbReference>
<feature type="compositionally biased region" description="Basic residues" evidence="4">
    <location>
        <begin position="1"/>
        <end position="11"/>
    </location>
</feature>
<dbReference type="InterPro" id="IPR032675">
    <property type="entry name" value="LRR_dom_sf"/>
</dbReference>
<evidence type="ECO:0000256" key="3">
    <source>
        <dbReference type="SAM" id="Coils"/>
    </source>
</evidence>
<feature type="region of interest" description="Disordered" evidence="4">
    <location>
        <begin position="2177"/>
        <end position="2201"/>
    </location>
</feature>
<keyword evidence="3" id="KW-0175">Coiled coil</keyword>
<dbReference type="Gene3D" id="3.80.10.10">
    <property type="entry name" value="Ribonuclease Inhibitor"/>
    <property type="match status" value="1"/>
</dbReference>
<dbReference type="SUPFAM" id="SSF52058">
    <property type="entry name" value="L domain-like"/>
    <property type="match status" value="1"/>
</dbReference>
<feature type="coiled-coil region" evidence="3">
    <location>
        <begin position="1349"/>
        <end position="1390"/>
    </location>
</feature>
<feature type="coiled-coil region" evidence="3">
    <location>
        <begin position="268"/>
        <end position="330"/>
    </location>
</feature>
<dbReference type="PROSITE" id="PS51450">
    <property type="entry name" value="LRR"/>
    <property type="match status" value="4"/>
</dbReference>
<dbReference type="Gene3D" id="1.20.120.330">
    <property type="entry name" value="Nucleotidyltransferases domain 2"/>
    <property type="match status" value="1"/>
</dbReference>
<feature type="non-terminal residue" evidence="5">
    <location>
        <position position="2327"/>
    </location>
</feature>
<name>A0A7K4SYL2_9CHAR</name>
<evidence type="ECO:0000256" key="1">
    <source>
        <dbReference type="ARBA" id="ARBA00022614"/>
    </source>
</evidence>
<dbReference type="SMART" id="SM00369">
    <property type="entry name" value="LRR_TYP"/>
    <property type="match status" value="5"/>
</dbReference>
<dbReference type="InterPro" id="IPR003591">
    <property type="entry name" value="Leu-rich_rpt_typical-subtyp"/>
</dbReference>
<keyword evidence="2" id="KW-0677">Repeat</keyword>
<feature type="compositionally biased region" description="Low complexity" evidence="4">
    <location>
        <begin position="17"/>
        <end position="39"/>
    </location>
</feature>
<protein>
    <submittedName>
        <fullName evidence="5">CNTRL protein</fullName>
    </submittedName>
</protein>
<evidence type="ECO:0000313" key="6">
    <source>
        <dbReference type="Proteomes" id="UP000574691"/>
    </source>
</evidence>
<dbReference type="EMBL" id="VYXH01005545">
    <property type="protein sequence ID" value="NWQ90796.1"/>
    <property type="molecule type" value="Genomic_DNA"/>
</dbReference>